<reference evidence="3" key="1">
    <citation type="submission" date="2016-10" db="EMBL/GenBank/DDBJ databases">
        <authorList>
            <person name="Varghese N."/>
        </authorList>
    </citation>
    <scope>NUCLEOTIDE SEQUENCE [LARGE SCALE GENOMIC DNA]</scope>
    <source>
        <strain evidence="3">DSM 17980</strain>
    </source>
</reference>
<dbReference type="RefSeq" id="WP_074956228.1">
    <property type="nucleotide sequence ID" value="NZ_FPBV01000029.1"/>
</dbReference>
<evidence type="ECO:0000313" key="3">
    <source>
        <dbReference type="Proteomes" id="UP000183508"/>
    </source>
</evidence>
<dbReference type="OrthoDB" id="5581965at2"/>
<accession>A0A1I7L962</accession>
<protein>
    <recommendedName>
        <fullName evidence="1">DUF7916 domain-containing protein</fullName>
    </recommendedName>
</protein>
<proteinExistence type="predicted"/>
<dbReference type="STRING" id="392015.SAMN05421543_12917"/>
<evidence type="ECO:0000313" key="2">
    <source>
        <dbReference type="EMBL" id="SFV06259.1"/>
    </source>
</evidence>
<dbReference type="AlphaFoldDB" id="A0A1I7L962"/>
<gene>
    <name evidence="2" type="ORF">SAMN05421543_12917</name>
</gene>
<dbReference type="Proteomes" id="UP000183508">
    <property type="component" value="Unassembled WGS sequence"/>
</dbReference>
<sequence length="196" mass="21305">MAEARVEIPSGCTLTPHTVERLRELGFDSVYITGNPKTGVYQAEIVKGIRTVRQVCDEDVLVMAGKMHSAWTTEPFDAGTLMDLGSQFVQAGADVVLFPAPGTVPAIHREMLRPVIDEVHRRGGLVVLAVETSQEGSDEATIRQIALESKMAGADIFHRDDAGYPVVALPKNLLTASIALRGRRPAYLRMTAPVLR</sequence>
<evidence type="ECO:0000259" key="1">
    <source>
        <dbReference type="Pfam" id="PF25509"/>
    </source>
</evidence>
<keyword evidence="3" id="KW-1185">Reference proteome</keyword>
<feature type="domain" description="DUF7916" evidence="1">
    <location>
        <begin position="2"/>
        <end position="195"/>
    </location>
</feature>
<dbReference type="EMBL" id="FPBV01000029">
    <property type="protein sequence ID" value="SFV06259.1"/>
    <property type="molecule type" value="Genomic_DNA"/>
</dbReference>
<dbReference type="Pfam" id="PF25509">
    <property type="entry name" value="DUF7916"/>
    <property type="match status" value="1"/>
</dbReference>
<name>A0A1I7L962_9BACL</name>
<organism evidence="2 3">
    <name type="scientific">Alicyclobacillus macrosporangiidus</name>
    <dbReference type="NCBI Taxonomy" id="392015"/>
    <lineage>
        <taxon>Bacteria</taxon>
        <taxon>Bacillati</taxon>
        <taxon>Bacillota</taxon>
        <taxon>Bacilli</taxon>
        <taxon>Bacillales</taxon>
        <taxon>Alicyclobacillaceae</taxon>
        <taxon>Alicyclobacillus</taxon>
    </lineage>
</organism>
<dbReference type="InterPro" id="IPR057238">
    <property type="entry name" value="DUF7916"/>
</dbReference>